<evidence type="ECO:0000313" key="3">
    <source>
        <dbReference type="Proteomes" id="UP000295525"/>
    </source>
</evidence>
<dbReference type="Gene3D" id="2.30.40.10">
    <property type="entry name" value="Urease, subunit C, domain 1"/>
    <property type="match status" value="1"/>
</dbReference>
<dbReference type="InterPro" id="IPR051781">
    <property type="entry name" value="Metallo-dep_Hydrolase"/>
</dbReference>
<gene>
    <name evidence="2" type="ORF">EDC26_102229</name>
</gene>
<keyword evidence="3" id="KW-1185">Reference proteome</keyword>
<dbReference type="Proteomes" id="UP000295525">
    <property type="component" value="Unassembled WGS sequence"/>
</dbReference>
<dbReference type="GO" id="GO:0016810">
    <property type="term" value="F:hydrolase activity, acting on carbon-nitrogen (but not peptide) bonds"/>
    <property type="evidence" value="ECO:0007669"/>
    <property type="project" value="InterPro"/>
</dbReference>
<feature type="domain" description="Amidohydrolase-related" evidence="1">
    <location>
        <begin position="398"/>
        <end position="506"/>
    </location>
</feature>
<protein>
    <submittedName>
        <fullName evidence="2">Imidazolonepropionase</fullName>
    </submittedName>
</protein>
<evidence type="ECO:0000313" key="2">
    <source>
        <dbReference type="EMBL" id="TCT10273.1"/>
    </source>
</evidence>
<organism evidence="2 3">
    <name type="scientific">Paralcaligenes ureilyticus</name>
    <dbReference type="NCBI Taxonomy" id="627131"/>
    <lineage>
        <taxon>Bacteria</taxon>
        <taxon>Pseudomonadati</taxon>
        <taxon>Pseudomonadota</taxon>
        <taxon>Betaproteobacteria</taxon>
        <taxon>Burkholderiales</taxon>
        <taxon>Alcaligenaceae</taxon>
        <taxon>Paralcaligenes</taxon>
    </lineage>
</organism>
<dbReference type="InterPro" id="IPR011059">
    <property type="entry name" value="Metal-dep_hydrolase_composite"/>
</dbReference>
<proteinExistence type="predicted"/>
<dbReference type="OrthoDB" id="9782972at2"/>
<name>A0A4R3MBV8_9BURK</name>
<dbReference type="SUPFAM" id="SSF51556">
    <property type="entry name" value="Metallo-dependent hydrolases"/>
    <property type="match status" value="1"/>
</dbReference>
<comment type="caution">
    <text evidence="2">The sequence shown here is derived from an EMBL/GenBank/DDBJ whole genome shotgun (WGS) entry which is preliminary data.</text>
</comment>
<dbReference type="AlphaFoldDB" id="A0A4R3MBV8"/>
<dbReference type="PANTHER" id="PTHR43135">
    <property type="entry name" value="ALPHA-D-RIBOSE 1-METHYLPHOSPHONATE 5-TRIPHOSPHATE DIPHOSPHATASE"/>
    <property type="match status" value="1"/>
</dbReference>
<dbReference type="SUPFAM" id="SSF51338">
    <property type="entry name" value="Composite domain of metallo-dependent hydrolases"/>
    <property type="match status" value="1"/>
</dbReference>
<dbReference type="InterPro" id="IPR006680">
    <property type="entry name" value="Amidohydro-rel"/>
</dbReference>
<sequence length="529" mass="58990">MAIKTEFSGVQVGEEMMHLNSSKGWSPPHAAVSRDRGAGPYKRLVLRGATIIDGTGAPPWGPADVVIENDKITGVHNVGTPHMPIKPERRPPMGDHEIDCSGMFVTPGLVDSHAHIGTPYHNMSGEVPPADYVYKLWLAHGVTTIREMGALNGTGWSLDQKELAAQNRIAAPNMVVYSYFPALNDRVKTIFTPDQARQWVDALKERGVDGIKFFGAPPSMMQAALDQAAKAGLRSGCHHAQMAVSRMTSLQSAKWGLTSTEHYYGIAEALFEDRRIQDYPADYNYNDESHRFACAGHTFSQAAEPGSAKWNDVLHQYLDAGHTFVPTMVAYDANRDVMRARQADWHQDYTWKAIWKYFQAQRGGHGSYWYSWSTGNEVQWKKNYIRWMQFLNDYKNLGGRVCAGSDSGFIYQIYGFGLVREMELLQEAGFNPLEVWKAVTIDGAELLGLGDVTGSIDVGKRADLLVHQQNPLLDTKLMLGTGAMRLNDDTGQVEFQRCLKYTIKAGLVFDTEELLADVRALVKESYQET</sequence>
<dbReference type="RefSeq" id="WP_132579863.1">
    <property type="nucleotide sequence ID" value="NZ_SMAJ01000002.1"/>
</dbReference>
<dbReference type="PANTHER" id="PTHR43135:SF3">
    <property type="entry name" value="ALPHA-D-RIBOSE 1-METHYLPHOSPHONATE 5-TRIPHOSPHATE DIPHOSPHATASE"/>
    <property type="match status" value="1"/>
</dbReference>
<reference evidence="2 3" key="1">
    <citation type="submission" date="2019-03" db="EMBL/GenBank/DDBJ databases">
        <title>Genomic Encyclopedia of Type Strains, Phase IV (KMG-IV): sequencing the most valuable type-strain genomes for metagenomic binning, comparative biology and taxonomic classification.</title>
        <authorList>
            <person name="Goeker M."/>
        </authorList>
    </citation>
    <scope>NUCLEOTIDE SEQUENCE [LARGE SCALE GENOMIC DNA]</scope>
    <source>
        <strain evidence="2 3">DSM 24591</strain>
    </source>
</reference>
<accession>A0A4R3MBV8</accession>
<dbReference type="InterPro" id="IPR032466">
    <property type="entry name" value="Metal_Hydrolase"/>
</dbReference>
<dbReference type="EMBL" id="SMAJ01000002">
    <property type="protein sequence ID" value="TCT10273.1"/>
    <property type="molecule type" value="Genomic_DNA"/>
</dbReference>
<dbReference type="Gene3D" id="3.20.20.140">
    <property type="entry name" value="Metal-dependent hydrolases"/>
    <property type="match status" value="2"/>
</dbReference>
<dbReference type="Pfam" id="PF01979">
    <property type="entry name" value="Amidohydro_1"/>
    <property type="match status" value="1"/>
</dbReference>
<evidence type="ECO:0000259" key="1">
    <source>
        <dbReference type="Pfam" id="PF01979"/>
    </source>
</evidence>